<dbReference type="InterPro" id="IPR011010">
    <property type="entry name" value="DNA_brk_join_enz"/>
</dbReference>
<dbReference type="InterPro" id="IPR002104">
    <property type="entry name" value="Integrase_catalytic"/>
</dbReference>
<dbReference type="CDD" id="cd01189">
    <property type="entry name" value="INT_ICEBs1_C_like"/>
    <property type="match status" value="1"/>
</dbReference>
<organism evidence="6">
    <name type="scientific">Tunturiibacter gelidiferens</name>
    <dbReference type="NCBI Taxonomy" id="3069689"/>
    <lineage>
        <taxon>Bacteria</taxon>
        <taxon>Pseudomonadati</taxon>
        <taxon>Acidobacteriota</taxon>
        <taxon>Terriglobia</taxon>
        <taxon>Terriglobales</taxon>
        <taxon>Acidobacteriaceae</taxon>
        <taxon>Tunturiibacter</taxon>
    </lineage>
</organism>
<dbReference type="GO" id="GO:0003677">
    <property type="term" value="F:DNA binding"/>
    <property type="evidence" value="ECO:0007669"/>
    <property type="project" value="UniProtKB-KW"/>
</dbReference>
<gene>
    <name evidence="6" type="ORF">RBB81_06150</name>
</gene>
<dbReference type="Gene3D" id="1.10.150.130">
    <property type="match status" value="1"/>
</dbReference>
<feature type="domain" description="Tyr recombinase" evidence="5">
    <location>
        <begin position="192"/>
        <end position="381"/>
    </location>
</feature>
<keyword evidence="4" id="KW-0233">DNA recombination</keyword>
<protein>
    <submittedName>
        <fullName evidence="6">Site-specific integrase</fullName>
    </submittedName>
</protein>
<evidence type="ECO:0000256" key="1">
    <source>
        <dbReference type="ARBA" id="ARBA00008857"/>
    </source>
</evidence>
<dbReference type="Pfam" id="PF00589">
    <property type="entry name" value="Phage_integrase"/>
    <property type="match status" value="1"/>
</dbReference>
<accession>A0AAU7Z3Q5</accession>
<sequence length="402" mass="45144">MPRKQDLGKMYLKRTRYQQGSLAIEERKNGSPVWVYRWRETNSDGRRVKRKQIVGTKRDFPSKAAAMSAVEGLRLDINTESVASSSAPLTINQLIDHYRRTELADDSPKTNRTKQVYEHQLLKVIGPKWGGFRLKDVKPIAVEKWLGELPIAPGSKAKTKGVLSILFQHAMRYSWATANPIRLVRQSALPVQEEIVLTPVEIAALLTELRDPFRALILLVSVTGLRRGELFGLKWQDVDFGKAEIRIVRSIVDQVEGPPKTLASRRPLPMSLELATALENWRKQTSFPDSEDWIFASPLALGRKPYWPDAVLKRHVLPAAIRAGISKRIGWHSFRRTLATLLQSSGASVKTTQELLRHSSPVMTLGVYAKAVNEDKRMAQNAIAALFLGPSVECSEGEEGEE</sequence>
<dbReference type="GO" id="GO:0015074">
    <property type="term" value="P:DNA integration"/>
    <property type="evidence" value="ECO:0007669"/>
    <property type="project" value="UniProtKB-KW"/>
</dbReference>
<dbReference type="GO" id="GO:0006310">
    <property type="term" value="P:DNA recombination"/>
    <property type="evidence" value="ECO:0007669"/>
    <property type="project" value="UniProtKB-KW"/>
</dbReference>
<keyword evidence="2" id="KW-0229">DNA integration</keyword>
<dbReference type="PANTHER" id="PTHR30629">
    <property type="entry name" value="PROPHAGE INTEGRASE"/>
    <property type="match status" value="1"/>
</dbReference>
<dbReference type="PANTHER" id="PTHR30629:SF2">
    <property type="entry name" value="PROPHAGE INTEGRASE INTS-RELATED"/>
    <property type="match status" value="1"/>
</dbReference>
<dbReference type="EMBL" id="CP132938">
    <property type="protein sequence ID" value="XCB23502.1"/>
    <property type="molecule type" value="Genomic_DNA"/>
</dbReference>
<dbReference type="InterPro" id="IPR013762">
    <property type="entry name" value="Integrase-like_cat_sf"/>
</dbReference>
<evidence type="ECO:0000256" key="4">
    <source>
        <dbReference type="ARBA" id="ARBA00023172"/>
    </source>
</evidence>
<dbReference type="KEGG" id="tgi:RBB81_06150"/>
<dbReference type="PROSITE" id="PS51898">
    <property type="entry name" value="TYR_RECOMBINASE"/>
    <property type="match status" value="1"/>
</dbReference>
<evidence type="ECO:0000256" key="3">
    <source>
        <dbReference type="ARBA" id="ARBA00023125"/>
    </source>
</evidence>
<dbReference type="SUPFAM" id="SSF56349">
    <property type="entry name" value="DNA breaking-rejoining enzymes"/>
    <property type="match status" value="1"/>
</dbReference>
<keyword evidence="3" id="KW-0238">DNA-binding</keyword>
<evidence type="ECO:0000256" key="2">
    <source>
        <dbReference type="ARBA" id="ARBA00022908"/>
    </source>
</evidence>
<dbReference type="Gene3D" id="1.10.443.10">
    <property type="entry name" value="Intergrase catalytic core"/>
    <property type="match status" value="1"/>
</dbReference>
<reference evidence="6" key="1">
    <citation type="submission" date="2023-08" db="EMBL/GenBank/DDBJ databases">
        <authorList>
            <person name="Messyasz A."/>
            <person name="Mannisto M.K."/>
            <person name="Kerkhof L.J."/>
            <person name="Haggblom M."/>
        </authorList>
    </citation>
    <scope>NUCLEOTIDE SEQUENCE</scope>
    <source>
        <strain evidence="6">M8UP39</strain>
    </source>
</reference>
<name>A0AAU7Z3Q5_9BACT</name>
<dbReference type="InterPro" id="IPR050808">
    <property type="entry name" value="Phage_Integrase"/>
</dbReference>
<comment type="similarity">
    <text evidence="1">Belongs to the 'phage' integrase family.</text>
</comment>
<reference evidence="6" key="2">
    <citation type="journal article" date="2024" name="Environ. Microbiol.">
        <title>Genome analysis and description of Tunturibacter gen. nov. expands the diversity of Terriglobia in tundra soils.</title>
        <authorList>
            <person name="Messyasz A."/>
            <person name="Mannisto M.K."/>
            <person name="Kerkhof L.J."/>
            <person name="Haggblom M.M."/>
        </authorList>
    </citation>
    <scope>NUCLEOTIDE SEQUENCE</scope>
    <source>
        <strain evidence="6">M8UP39</strain>
    </source>
</reference>
<proteinExistence type="inferred from homology"/>
<dbReference type="RefSeq" id="WP_353073078.1">
    <property type="nucleotide sequence ID" value="NZ_CP132938.1"/>
</dbReference>
<dbReference type="InterPro" id="IPR010998">
    <property type="entry name" value="Integrase_recombinase_N"/>
</dbReference>
<evidence type="ECO:0000259" key="5">
    <source>
        <dbReference type="PROSITE" id="PS51898"/>
    </source>
</evidence>
<dbReference type="AlphaFoldDB" id="A0AAU7Z3Q5"/>
<evidence type="ECO:0000313" key="6">
    <source>
        <dbReference type="EMBL" id="XCB23502.1"/>
    </source>
</evidence>